<accession>A0A562MBD8</accession>
<dbReference type="CDD" id="cd01948">
    <property type="entry name" value="EAL"/>
    <property type="match status" value="1"/>
</dbReference>
<dbReference type="Pfam" id="PF08448">
    <property type="entry name" value="PAS_4"/>
    <property type="match status" value="1"/>
</dbReference>
<dbReference type="EMBL" id="VLKT01000110">
    <property type="protein sequence ID" value="TWI17249.1"/>
    <property type="molecule type" value="Genomic_DNA"/>
</dbReference>
<evidence type="ECO:0000259" key="4">
    <source>
        <dbReference type="PROSITE" id="PS50887"/>
    </source>
</evidence>
<dbReference type="SUPFAM" id="SSF55073">
    <property type="entry name" value="Nucleotide cyclase"/>
    <property type="match status" value="1"/>
</dbReference>
<dbReference type="InterPro" id="IPR052155">
    <property type="entry name" value="Biofilm_reg_signaling"/>
</dbReference>
<dbReference type="InterPro" id="IPR035919">
    <property type="entry name" value="EAL_sf"/>
</dbReference>
<dbReference type="SMART" id="SM00091">
    <property type="entry name" value="PAS"/>
    <property type="match status" value="2"/>
</dbReference>
<name>A0A562MBD8_9HYPH</name>
<dbReference type="InterPro" id="IPR000160">
    <property type="entry name" value="GGDEF_dom"/>
</dbReference>
<dbReference type="PANTHER" id="PTHR44757:SF2">
    <property type="entry name" value="BIOFILM ARCHITECTURE MAINTENANCE PROTEIN MBAA"/>
    <property type="match status" value="1"/>
</dbReference>
<dbReference type="InterPro" id="IPR029016">
    <property type="entry name" value="GAF-like_dom_sf"/>
</dbReference>
<evidence type="ECO:0000256" key="1">
    <source>
        <dbReference type="ARBA" id="ARBA00051114"/>
    </source>
</evidence>
<dbReference type="SMART" id="SM00065">
    <property type="entry name" value="GAF"/>
    <property type="match status" value="1"/>
</dbReference>
<dbReference type="InterPro" id="IPR013656">
    <property type="entry name" value="PAS_4"/>
</dbReference>
<dbReference type="InterPro" id="IPR029787">
    <property type="entry name" value="Nucleotide_cyclase"/>
</dbReference>
<dbReference type="Pfam" id="PF00563">
    <property type="entry name" value="EAL"/>
    <property type="match status" value="1"/>
</dbReference>
<dbReference type="Proteomes" id="UP000317122">
    <property type="component" value="Unassembled WGS sequence"/>
</dbReference>
<dbReference type="Gene3D" id="3.30.70.270">
    <property type="match status" value="1"/>
</dbReference>
<dbReference type="InterPro" id="IPR035965">
    <property type="entry name" value="PAS-like_dom_sf"/>
</dbReference>
<evidence type="ECO:0000313" key="6">
    <source>
        <dbReference type="Proteomes" id="UP000317122"/>
    </source>
</evidence>
<gene>
    <name evidence="5" type="ORF">IQ26_07560</name>
</gene>
<dbReference type="PANTHER" id="PTHR44757">
    <property type="entry name" value="DIGUANYLATE CYCLASE DGCP"/>
    <property type="match status" value="1"/>
</dbReference>
<dbReference type="GO" id="GO:0071732">
    <property type="term" value="P:cellular response to nitric oxide"/>
    <property type="evidence" value="ECO:0007669"/>
    <property type="project" value="UniProtKB-ARBA"/>
</dbReference>
<evidence type="ECO:0000259" key="2">
    <source>
        <dbReference type="PROSITE" id="PS50113"/>
    </source>
</evidence>
<keyword evidence="6" id="KW-1185">Reference proteome</keyword>
<comment type="caution">
    <text evidence="5">The sequence shown here is derived from an EMBL/GenBank/DDBJ whole genome shotgun (WGS) entry which is preliminary data.</text>
</comment>
<dbReference type="InterPro" id="IPR000014">
    <property type="entry name" value="PAS"/>
</dbReference>
<dbReference type="InterPro" id="IPR003018">
    <property type="entry name" value="GAF"/>
</dbReference>
<protein>
    <submittedName>
        <fullName evidence="5">PAS domain S-box-containing protein/diguanylate cyclase (GGDEF)-like protein</fullName>
    </submittedName>
</protein>
<dbReference type="SUPFAM" id="SSF55781">
    <property type="entry name" value="GAF domain-like"/>
    <property type="match status" value="1"/>
</dbReference>
<dbReference type="Gene3D" id="3.20.20.450">
    <property type="entry name" value="EAL domain"/>
    <property type="match status" value="1"/>
</dbReference>
<dbReference type="FunFam" id="3.20.20.450:FF:000001">
    <property type="entry name" value="Cyclic di-GMP phosphodiesterase yahA"/>
    <property type="match status" value="1"/>
</dbReference>
<dbReference type="Pfam" id="PF13185">
    <property type="entry name" value="GAF_2"/>
    <property type="match status" value="1"/>
</dbReference>
<dbReference type="Gene3D" id="3.30.450.40">
    <property type="match status" value="1"/>
</dbReference>
<organism evidence="5 6">
    <name type="scientific">Mesorhizobium tianshanense</name>
    <dbReference type="NCBI Taxonomy" id="39844"/>
    <lineage>
        <taxon>Bacteria</taxon>
        <taxon>Pseudomonadati</taxon>
        <taxon>Pseudomonadota</taxon>
        <taxon>Alphaproteobacteria</taxon>
        <taxon>Hyphomicrobiales</taxon>
        <taxon>Phyllobacteriaceae</taxon>
        <taxon>Mesorhizobium</taxon>
    </lineage>
</organism>
<dbReference type="AlphaFoldDB" id="A0A562MBD8"/>
<dbReference type="CDD" id="cd00130">
    <property type="entry name" value="PAS"/>
    <property type="match status" value="1"/>
</dbReference>
<dbReference type="InterPro" id="IPR043128">
    <property type="entry name" value="Rev_trsase/Diguanyl_cyclase"/>
</dbReference>
<evidence type="ECO:0000313" key="5">
    <source>
        <dbReference type="EMBL" id="TWI17249.1"/>
    </source>
</evidence>
<dbReference type="SUPFAM" id="SSF141868">
    <property type="entry name" value="EAL domain-like"/>
    <property type="match status" value="1"/>
</dbReference>
<dbReference type="FunFam" id="3.30.70.270:FF:000001">
    <property type="entry name" value="Diguanylate cyclase domain protein"/>
    <property type="match status" value="1"/>
</dbReference>
<dbReference type="CDD" id="cd01949">
    <property type="entry name" value="GGDEF"/>
    <property type="match status" value="1"/>
</dbReference>
<dbReference type="Gene3D" id="3.30.450.20">
    <property type="entry name" value="PAS domain"/>
    <property type="match status" value="2"/>
</dbReference>
<dbReference type="Pfam" id="PF00990">
    <property type="entry name" value="GGDEF"/>
    <property type="match status" value="1"/>
</dbReference>
<dbReference type="NCBIfam" id="TIGR00229">
    <property type="entry name" value="sensory_box"/>
    <property type="match status" value="1"/>
</dbReference>
<dbReference type="Pfam" id="PF12860">
    <property type="entry name" value="PAS_7"/>
    <property type="match status" value="1"/>
</dbReference>
<dbReference type="GO" id="GO:0071111">
    <property type="term" value="F:cyclic-guanylate-specific phosphodiesterase activity"/>
    <property type="evidence" value="ECO:0007669"/>
    <property type="project" value="UniProtKB-EC"/>
</dbReference>
<dbReference type="PROSITE" id="PS50113">
    <property type="entry name" value="PAC"/>
    <property type="match status" value="1"/>
</dbReference>
<dbReference type="SUPFAM" id="SSF55785">
    <property type="entry name" value="PYP-like sensor domain (PAS domain)"/>
    <property type="match status" value="2"/>
</dbReference>
<dbReference type="SMART" id="SM00267">
    <property type="entry name" value="GGDEF"/>
    <property type="match status" value="1"/>
</dbReference>
<dbReference type="InterPro" id="IPR000700">
    <property type="entry name" value="PAS-assoc_C"/>
</dbReference>
<feature type="domain" description="GGDEF" evidence="4">
    <location>
        <begin position="519"/>
        <end position="653"/>
    </location>
</feature>
<dbReference type="PROSITE" id="PS50883">
    <property type="entry name" value="EAL"/>
    <property type="match status" value="1"/>
</dbReference>
<sequence>MHPFSLQASFLCLALSAEPEDFRLVTKSSRQAAEAPESTNLAALAKLTTASYEILERELRAAIAALEDQALRFETAIDNISQGICFFDADERLILCNRRYAEIYRIAPEQLQPGLTLGEIVERRVAAGTSAMAADAYLALARAVNSGAASRNWTANLIDGRTIQICHRPMPDGSWIATHEDITELAANRLIVDERMSLQTLIDWVPDYMWVKDTESRFVVANRAIASDNGRDKTSDMIGLTDFDLHAPDLAQKFRAIEQDVLRSGQPMIDEEEFVVDASGAGKWFSSTKVPLRNVQSDIFGLVGIARDITARKQADVLRDGQAHILEMIATSAPLEDVLDRLMRLVESQLTGILGSVLLLDKDGSHLRHGAAPGLAKDYTNAIDGVAIGPKVGSCGTAAYRREPVIVADVMQDPHWEDYRELAAAHGYRSCWSTPILSHQGAVLGVFAMYSTTVREPTEAETRLIDFTTRIAGIAIERKLAEDRIHFMANHDVLTGLPNRALLEDRLSQAILYAQRYDRWVTVVFIDLDNFKLVNDTLGHNAGDELLKTVAARMVECVRATDTVVRLGGDEFVIVLFDQPTNVDRIAETLQKIRMAIAEPVQLGAHRLRATASIGIASYPKDGANPDALLANADAAMYRAKEFGRDNFQFYAPEFNTTAHEKFVLQEELRNALARSEFTLVYQPQVDLRSGQVFAVEALVRWNHPTRGTIPPTAFIPAAEETGLIVPIGDWVLHEACRQNKDWQDAGLPPMTICVNVSARQFRERNLIGRVVNALADSGLEAGYLELEVTESLIMQDIDLAVATMNELQSLGVQISIDDFGTGYSSLSALKTFPVARLKIDKSFINDLVADENDQAVASAVISLGQKLNLRVIAEGVETEDQVAFLRRNNCDEMQGYHFSKPVSASDIGELLGRKD</sequence>
<evidence type="ECO:0000259" key="3">
    <source>
        <dbReference type="PROSITE" id="PS50883"/>
    </source>
</evidence>
<proteinExistence type="predicted"/>
<feature type="domain" description="EAL" evidence="3">
    <location>
        <begin position="662"/>
        <end position="916"/>
    </location>
</feature>
<dbReference type="SMART" id="SM00052">
    <property type="entry name" value="EAL"/>
    <property type="match status" value="1"/>
</dbReference>
<comment type="catalytic activity">
    <reaction evidence="1">
        <text>3',3'-c-di-GMP + H2O = 5'-phosphoguanylyl(3'-&gt;5')guanosine + H(+)</text>
        <dbReference type="Rhea" id="RHEA:24902"/>
        <dbReference type="ChEBI" id="CHEBI:15377"/>
        <dbReference type="ChEBI" id="CHEBI:15378"/>
        <dbReference type="ChEBI" id="CHEBI:58754"/>
        <dbReference type="ChEBI" id="CHEBI:58805"/>
        <dbReference type="EC" id="3.1.4.52"/>
    </reaction>
    <physiologicalReaction direction="left-to-right" evidence="1">
        <dbReference type="Rhea" id="RHEA:24903"/>
    </physiologicalReaction>
</comment>
<dbReference type="PROSITE" id="PS50887">
    <property type="entry name" value="GGDEF"/>
    <property type="match status" value="1"/>
</dbReference>
<reference evidence="5 6" key="1">
    <citation type="journal article" date="2015" name="Stand. Genomic Sci.">
        <title>Genomic Encyclopedia of Bacterial and Archaeal Type Strains, Phase III: the genomes of soil and plant-associated and newly described type strains.</title>
        <authorList>
            <person name="Whitman W.B."/>
            <person name="Woyke T."/>
            <person name="Klenk H.P."/>
            <person name="Zhou Y."/>
            <person name="Lilburn T.G."/>
            <person name="Beck B.J."/>
            <person name="De Vos P."/>
            <person name="Vandamme P."/>
            <person name="Eisen J.A."/>
            <person name="Garrity G."/>
            <person name="Hugenholtz P."/>
            <person name="Kyrpides N.C."/>
        </authorList>
    </citation>
    <scope>NUCLEOTIDE SEQUENCE [LARGE SCALE GENOMIC DNA]</scope>
    <source>
        <strain evidence="5 6">CGMCC 1.2546</strain>
    </source>
</reference>
<feature type="domain" description="PAC" evidence="2">
    <location>
        <begin position="269"/>
        <end position="321"/>
    </location>
</feature>
<dbReference type="NCBIfam" id="TIGR00254">
    <property type="entry name" value="GGDEF"/>
    <property type="match status" value="1"/>
</dbReference>
<dbReference type="InterPro" id="IPR001633">
    <property type="entry name" value="EAL_dom"/>
</dbReference>